<gene>
    <name evidence="1" type="ORF">L3Q82_017314</name>
</gene>
<sequence length="223" mass="24418">MPHAKPRSLQDLCPHLSVKAPGGQVGASFCGRQVETKGHVAELKLMDSHQPFVFKPENKTHKFVETCTERRTSLKKPSLVRDRVSGGSSLSRDAQTSLTPDTSSSSSGGSPRRSQASPRDIVSQRQCPGSSPRPPPGGTRLEHLPREASQGASEIAMPKPPQLTPLDAKEQRLYSELLPNDRASHPISKGAPSHPAEEETHFGRLYHPRSCPFRSLPKVHDHR</sequence>
<comment type="caution">
    <text evidence="1">The sequence shown here is derived from an EMBL/GenBank/DDBJ whole genome shotgun (WGS) entry which is preliminary data.</text>
</comment>
<dbReference type="Proteomes" id="UP000831701">
    <property type="component" value="Chromosome 20"/>
</dbReference>
<organism evidence="1 2">
    <name type="scientific">Scortum barcoo</name>
    <name type="common">barcoo grunter</name>
    <dbReference type="NCBI Taxonomy" id="214431"/>
    <lineage>
        <taxon>Eukaryota</taxon>
        <taxon>Metazoa</taxon>
        <taxon>Chordata</taxon>
        <taxon>Craniata</taxon>
        <taxon>Vertebrata</taxon>
        <taxon>Euteleostomi</taxon>
        <taxon>Actinopterygii</taxon>
        <taxon>Neopterygii</taxon>
        <taxon>Teleostei</taxon>
        <taxon>Neoteleostei</taxon>
        <taxon>Acanthomorphata</taxon>
        <taxon>Eupercaria</taxon>
        <taxon>Centrarchiformes</taxon>
        <taxon>Terapontoidei</taxon>
        <taxon>Terapontidae</taxon>
        <taxon>Scortum</taxon>
    </lineage>
</organism>
<reference evidence="1" key="1">
    <citation type="submission" date="2022-04" db="EMBL/GenBank/DDBJ databases">
        <title>Jade perch genome.</title>
        <authorList>
            <person name="Chao B."/>
        </authorList>
    </citation>
    <scope>NUCLEOTIDE SEQUENCE</scope>
    <source>
        <strain evidence="1">CB-2022</strain>
    </source>
</reference>
<protein>
    <submittedName>
        <fullName evidence="1">Uncharacterized protein</fullName>
    </submittedName>
</protein>
<evidence type="ECO:0000313" key="1">
    <source>
        <dbReference type="EMBL" id="KAI3356042.1"/>
    </source>
</evidence>
<keyword evidence="2" id="KW-1185">Reference proteome</keyword>
<dbReference type="EMBL" id="CM041550">
    <property type="protein sequence ID" value="KAI3356042.1"/>
    <property type="molecule type" value="Genomic_DNA"/>
</dbReference>
<evidence type="ECO:0000313" key="2">
    <source>
        <dbReference type="Proteomes" id="UP000831701"/>
    </source>
</evidence>
<proteinExistence type="predicted"/>
<accession>A0ACB8VK86</accession>
<name>A0ACB8VK86_9TELE</name>